<comment type="caution">
    <text evidence="1">The sequence shown here is derived from an EMBL/GenBank/DDBJ whole genome shotgun (WGS) entry which is preliminary data.</text>
</comment>
<dbReference type="EMBL" id="WTYQ01000002">
    <property type="protein sequence ID" value="MXP25905.1"/>
    <property type="molecule type" value="Genomic_DNA"/>
</dbReference>
<reference evidence="1 2" key="1">
    <citation type="submission" date="2019-12" db="EMBL/GenBank/DDBJ databases">
        <title>Genomic-based taxomic classification of the family Erythrobacteraceae.</title>
        <authorList>
            <person name="Xu L."/>
        </authorList>
    </citation>
    <scope>NUCLEOTIDE SEQUENCE [LARGE SCALE GENOMIC DNA]</scope>
    <source>
        <strain evidence="1 2">DSM 18604</strain>
    </source>
</reference>
<sequence>MFSSLLLAAAAATQSVSPAYPADNVLGVFQASCAPIADFDAAAAAAKSAGWEPFDATPETKLGQLIEFGRGALDEQSELEMLDGGTYRRNVSGRNLYMVISGVRGAGFESRGCRIYDFDATAPIGEADLTAWAGRTPTSEPSEDMPIQIFSWEPGLTPDHTDMEVIYAAPDAKLPGPFAELPLHGLVFSASIVELTDQ</sequence>
<dbReference type="Proteomes" id="UP000460561">
    <property type="component" value="Unassembled WGS sequence"/>
</dbReference>
<accession>A0A845AAS6</accession>
<keyword evidence="2" id="KW-1185">Reference proteome</keyword>
<evidence type="ECO:0000313" key="1">
    <source>
        <dbReference type="EMBL" id="MXP25905.1"/>
    </source>
</evidence>
<name>A0A845AAS6_9SPHN</name>
<proteinExistence type="predicted"/>
<dbReference type="OrthoDB" id="333076at2"/>
<dbReference type="RefSeq" id="WP_160739073.1">
    <property type="nucleotide sequence ID" value="NZ_WTYQ01000002.1"/>
</dbReference>
<gene>
    <name evidence="1" type="ORF">GRI39_07595</name>
</gene>
<protein>
    <submittedName>
        <fullName evidence="1">Uncharacterized protein</fullName>
    </submittedName>
</protein>
<organism evidence="1 2">
    <name type="scientific">Altericroceibacterium indicum</name>
    <dbReference type="NCBI Taxonomy" id="374177"/>
    <lineage>
        <taxon>Bacteria</taxon>
        <taxon>Pseudomonadati</taxon>
        <taxon>Pseudomonadota</taxon>
        <taxon>Alphaproteobacteria</taxon>
        <taxon>Sphingomonadales</taxon>
        <taxon>Erythrobacteraceae</taxon>
        <taxon>Altericroceibacterium</taxon>
    </lineage>
</organism>
<evidence type="ECO:0000313" key="2">
    <source>
        <dbReference type="Proteomes" id="UP000460561"/>
    </source>
</evidence>
<dbReference type="AlphaFoldDB" id="A0A845AAS6"/>